<accession>A0AAV2FEN4</accession>
<proteinExistence type="predicted"/>
<sequence>MSRDMITTHHTSRPPIEQLIPDNKNSAAGTDAPGMLVKGEKIGFANEGCSAAAGVSVGKFIEQVVITWVRAQSAEVDEYATMFRISDDRQR</sequence>
<reference evidence="2 3" key="1">
    <citation type="submission" date="2024-04" db="EMBL/GenBank/DDBJ databases">
        <authorList>
            <person name="Fracassetti M."/>
        </authorList>
    </citation>
    <scope>NUCLEOTIDE SEQUENCE [LARGE SCALE GENOMIC DNA]</scope>
</reference>
<evidence type="ECO:0000313" key="3">
    <source>
        <dbReference type="Proteomes" id="UP001497516"/>
    </source>
</evidence>
<dbReference type="EMBL" id="OZ034819">
    <property type="protein sequence ID" value="CAL1396492.1"/>
    <property type="molecule type" value="Genomic_DNA"/>
</dbReference>
<keyword evidence="3" id="KW-1185">Reference proteome</keyword>
<dbReference type="AlphaFoldDB" id="A0AAV2FEN4"/>
<name>A0AAV2FEN4_9ROSI</name>
<protein>
    <submittedName>
        <fullName evidence="2">Uncharacterized protein</fullName>
    </submittedName>
</protein>
<evidence type="ECO:0000256" key="1">
    <source>
        <dbReference type="SAM" id="MobiDB-lite"/>
    </source>
</evidence>
<dbReference type="Proteomes" id="UP001497516">
    <property type="component" value="Chromosome 6"/>
</dbReference>
<feature type="region of interest" description="Disordered" evidence="1">
    <location>
        <begin position="1"/>
        <end position="31"/>
    </location>
</feature>
<organism evidence="2 3">
    <name type="scientific">Linum trigynum</name>
    <dbReference type="NCBI Taxonomy" id="586398"/>
    <lineage>
        <taxon>Eukaryota</taxon>
        <taxon>Viridiplantae</taxon>
        <taxon>Streptophyta</taxon>
        <taxon>Embryophyta</taxon>
        <taxon>Tracheophyta</taxon>
        <taxon>Spermatophyta</taxon>
        <taxon>Magnoliopsida</taxon>
        <taxon>eudicotyledons</taxon>
        <taxon>Gunneridae</taxon>
        <taxon>Pentapetalae</taxon>
        <taxon>rosids</taxon>
        <taxon>fabids</taxon>
        <taxon>Malpighiales</taxon>
        <taxon>Linaceae</taxon>
        <taxon>Linum</taxon>
    </lineage>
</organism>
<evidence type="ECO:0000313" key="2">
    <source>
        <dbReference type="EMBL" id="CAL1396492.1"/>
    </source>
</evidence>
<gene>
    <name evidence="2" type="ORF">LTRI10_LOCUS36855</name>
</gene>